<reference evidence="1" key="1">
    <citation type="submission" date="2015-08" db="EMBL/GenBank/DDBJ databases">
        <title>Complete DNA Sequence of Pseudomonas syringae pv. actinidiae, the Causal Agent of Kiwifruit Canker Disease.</title>
        <authorList>
            <person name="Rikkerink E.H.A."/>
            <person name="Fineran P.C."/>
        </authorList>
    </citation>
    <scope>NUCLEOTIDE SEQUENCE</scope>
    <source>
        <strain evidence="1">DSM 13666</strain>
    </source>
</reference>
<proteinExistence type="predicted"/>
<dbReference type="PATRIC" id="fig|136160.3.peg.1506"/>
<protein>
    <submittedName>
        <fullName evidence="1">Uncharacterized protein</fullName>
    </submittedName>
</protein>
<dbReference type="AlphaFoldDB" id="A0A0M0KJ89"/>
<evidence type="ECO:0000313" key="1">
    <source>
        <dbReference type="EMBL" id="KOO38468.1"/>
    </source>
</evidence>
<organism evidence="1">
    <name type="scientific">Halalkalibacterium halodurans</name>
    <name type="common">Bacillus halodurans</name>
    <dbReference type="NCBI Taxonomy" id="86665"/>
    <lineage>
        <taxon>Bacteria</taxon>
        <taxon>Bacillati</taxon>
        <taxon>Bacillota</taxon>
        <taxon>Bacilli</taxon>
        <taxon>Bacillales</taxon>
        <taxon>Bacillaceae</taxon>
        <taxon>Halalkalibacterium (ex Joshi et al. 2022)</taxon>
    </lineage>
</organism>
<comment type="caution">
    <text evidence="1">The sequence shown here is derived from an EMBL/GenBank/DDBJ whole genome shotgun (WGS) entry which is preliminary data.</text>
</comment>
<name>A0A0M0KJ89_ALKHA</name>
<gene>
    <name evidence="1" type="ORF">AMD02_06045</name>
</gene>
<dbReference type="GeneID" id="87598263"/>
<sequence>MKVNIIDSIMGSGKTSWALQHIEEAPADEKFIYITPFLSEIERVKTTVKTRKFIEPNNANEEGRKLRSLKELIADGYDIAATHSLFQSADDELIDLLEGSGYTLILDEVMNVIEKAKVKEIDIQTMLKSGLIEIDETTNRVIWKSVGTDGGRFEDIRLYCLAGNLFQFRGKFLLWAFPPRVFRAFERVTVMTYLFSAQIQRYYYDLHGIEYEYKAVKKVGERFELTEYEPLNEQREKIMELIDLYEGRLNDVGDRNNAFGASWLRNASSSLQDKIKRSTYNFFKTHVKSRAKENLWTTLKEKESRLGGDGYKKSFIPLNMRATNDYSDRRALAYLFNRFMDPYERSFFEDNGVTVDQDLLAVSDLLQWVYRSRIRNGESIHLYLPSSRMRILLKSWGNYEI</sequence>
<dbReference type="EMBL" id="LILD01000001">
    <property type="protein sequence ID" value="KOO38468.1"/>
    <property type="molecule type" value="Genomic_DNA"/>
</dbReference>
<dbReference type="RefSeq" id="WP_053430741.1">
    <property type="nucleotide sequence ID" value="NZ_CP040441.1"/>
</dbReference>
<accession>A0A0M0KJ89</accession>